<dbReference type="EnsemblPlants" id="OBART10G07710.1">
    <property type="protein sequence ID" value="OBART10G07710.1"/>
    <property type="gene ID" value="OBART10G07710"/>
</dbReference>
<keyword evidence="2" id="KW-1185">Reference proteome</keyword>
<sequence length="104" mass="11859">MSLAAGLVLHPRRSLPLSAPRGRRIWGQRAHCRRIWWCRLLQPWKKERQSLIASRLPVALLFAAPHGRHAYAVRRSSRRRAVVACEEDGGGGDREWRKTMAGQG</sequence>
<dbReference type="HOGENOM" id="CLU_178822_0_0_1"/>
<evidence type="ECO:0000313" key="2">
    <source>
        <dbReference type="Proteomes" id="UP000026960"/>
    </source>
</evidence>
<dbReference type="AlphaFoldDB" id="A0A0D3HCX0"/>
<dbReference type="PaxDb" id="65489-OBART10G07710.1"/>
<proteinExistence type="predicted"/>
<accession>A0A0D3HCX0</accession>
<organism evidence="1">
    <name type="scientific">Oryza barthii</name>
    <dbReference type="NCBI Taxonomy" id="65489"/>
    <lineage>
        <taxon>Eukaryota</taxon>
        <taxon>Viridiplantae</taxon>
        <taxon>Streptophyta</taxon>
        <taxon>Embryophyta</taxon>
        <taxon>Tracheophyta</taxon>
        <taxon>Spermatophyta</taxon>
        <taxon>Magnoliopsida</taxon>
        <taxon>Liliopsida</taxon>
        <taxon>Poales</taxon>
        <taxon>Poaceae</taxon>
        <taxon>BOP clade</taxon>
        <taxon>Oryzoideae</taxon>
        <taxon>Oryzeae</taxon>
        <taxon>Oryzinae</taxon>
        <taxon>Oryza</taxon>
    </lineage>
</organism>
<evidence type="ECO:0000313" key="1">
    <source>
        <dbReference type="EnsemblPlants" id="OBART10G07710.1"/>
    </source>
</evidence>
<reference evidence="1" key="1">
    <citation type="journal article" date="2009" name="Rice">
        <title>De Novo Next Generation Sequencing of Plant Genomes.</title>
        <authorList>
            <person name="Rounsley S."/>
            <person name="Marri P.R."/>
            <person name="Yu Y."/>
            <person name="He R."/>
            <person name="Sisneros N."/>
            <person name="Goicoechea J.L."/>
            <person name="Lee S.J."/>
            <person name="Angelova A."/>
            <person name="Kudrna D."/>
            <person name="Luo M."/>
            <person name="Affourtit J."/>
            <person name="Desany B."/>
            <person name="Knight J."/>
            <person name="Niazi F."/>
            <person name="Egholm M."/>
            <person name="Wing R.A."/>
        </authorList>
    </citation>
    <scope>NUCLEOTIDE SEQUENCE [LARGE SCALE GENOMIC DNA]</scope>
    <source>
        <strain evidence="1">cv. IRGC 105608</strain>
    </source>
</reference>
<protein>
    <submittedName>
        <fullName evidence="1">Uncharacterized protein</fullName>
    </submittedName>
</protein>
<dbReference type="Gramene" id="OBART10G07710.1">
    <property type="protein sequence ID" value="OBART10G07710.1"/>
    <property type="gene ID" value="OBART10G07710"/>
</dbReference>
<name>A0A0D3HCX0_9ORYZ</name>
<reference evidence="1" key="2">
    <citation type="submission" date="2015-03" db="UniProtKB">
        <authorList>
            <consortium name="EnsemblPlants"/>
        </authorList>
    </citation>
    <scope>IDENTIFICATION</scope>
</reference>
<dbReference type="Proteomes" id="UP000026960">
    <property type="component" value="Chromosome 10"/>
</dbReference>